<dbReference type="OrthoDB" id="10365019at2759"/>
<accession>A0A811LCL8</accession>
<evidence type="ECO:0000259" key="1">
    <source>
        <dbReference type="Pfam" id="PF00646"/>
    </source>
</evidence>
<evidence type="ECO:0000313" key="2">
    <source>
        <dbReference type="EMBL" id="CAD5225277.1"/>
    </source>
</evidence>
<dbReference type="EMBL" id="CAJFDH010000005">
    <property type="protein sequence ID" value="CAD5225277.1"/>
    <property type="molecule type" value="Genomic_DNA"/>
</dbReference>
<gene>
    <name evidence="2" type="ORF">BOKJ2_LOCUS11498</name>
</gene>
<evidence type="ECO:0000313" key="3">
    <source>
        <dbReference type="Proteomes" id="UP000614601"/>
    </source>
</evidence>
<reference evidence="2" key="1">
    <citation type="submission" date="2020-09" db="EMBL/GenBank/DDBJ databases">
        <authorList>
            <person name="Kikuchi T."/>
        </authorList>
    </citation>
    <scope>NUCLEOTIDE SEQUENCE</scope>
    <source>
        <strain evidence="2">SH1</strain>
    </source>
</reference>
<name>A0A811LCL8_9BILA</name>
<dbReference type="InterPro" id="IPR001810">
    <property type="entry name" value="F-box_dom"/>
</dbReference>
<dbReference type="Proteomes" id="UP000783686">
    <property type="component" value="Unassembled WGS sequence"/>
</dbReference>
<feature type="domain" description="F-box" evidence="1">
    <location>
        <begin position="223"/>
        <end position="261"/>
    </location>
</feature>
<dbReference type="AlphaFoldDB" id="A0A811LCL8"/>
<sequence length="440" mass="51608">MASRAKYEPQNSPLSLIRTPKPDDVIKVSKSVFYVFTDRFCRAICMDWKRGKVSDDGKYVFINSEDLVRGSALCEDEKKLSALLYRQLFHYLPNMLKETKWRLIILKEVEHILTSRWCVTSRRLARIIFLTRAFFLIEFYQKWLIDELDLEDEKFRYSMSGQGYQDLFCAVRMETGVYYYQSFLSDNFGFPNDSCFSHIARSIVYSITDILKRKDGPKTFKHFLQLADVPKEQILGYLNTTDLLSLRLVNKEMKNRVDRTLVHRKPFVIDKTRFQQVSYDNGEVTIKLNIPQQRFFPSSSCTLTPEYFINHLNKFNVMKQLHFLTPWLLKTYRFASFSHLTAQTNKFEAELVAAVLHDLPKLKVVKIAYTCSLSNDQLERIKSLISTSQFEIDSITTNVIVLHRSKLTHTIDSPREDDECSPVKKGRFCFRGHGEFSREL</sequence>
<proteinExistence type="predicted"/>
<dbReference type="Proteomes" id="UP000614601">
    <property type="component" value="Unassembled WGS sequence"/>
</dbReference>
<organism evidence="2 3">
    <name type="scientific">Bursaphelenchus okinawaensis</name>
    <dbReference type="NCBI Taxonomy" id="465554"/>
    <lineage>
        <taxon>Eukaryota</taxon>
        <taxon>Metazoa</taxon>
        <taxon>Ecdysozoa</taxon>
        <taxon>Nematoda</taxon>
        <taxon>Chromadorea</taxon>
        <taxon>Rhabditida</taxon>
        <taxon>Tylenchina</taxon>
        <taxon>Tylenchomorpha</taxon>
        <taxon>Aphelenchoidea</taxon>
        <taxon>Aphelenchoididae</taxon>
        <taxon>Bursaphelenchus</taxon>
    </lineage>
</organism>
<dbReference type="Pfam" id="PF00646">
    <property type="entry name" value="F-box"/>
    <property type="match status" value="1"/>
</dbReference>
<keyword evidence="3" id="KW-1185">Reference proteome</keyword>
<comment type="caution">
    <text evidence="2">The sequence shown here is derived from an EMBL/GenBank/DDBJ whole genome shotgun (WGS) entry which is preliminary data.</text>
</comment>
<dbReference type="EMBL" id="CAJFCW020000005">
    <property type="protein sequence ID" value="CAG9120646.1"/>
    <property type="molecule type" value="Genomic_DNA"/>
</dbReference>
<protein>
    <recommendedName>
        <fullName evidence="1">F-box domain-containing protein</fullName>
    </recommendedName>
</protein>